<reference evidence="4" key="1">
    <citation type="submission" date="2020-05" db="EMBL/GenBank/DDBJ databases">
        <title>Mycena genomes resolve the evolution of fungal bioluminescence.</title>
        <authorList>
            <person name="Tsai I.J."/>
        </authorList>
    </citation>
    <scope>NUCLEOTIDE SEQUENCE</scope>
    <source>
        <strain evidence="4">CCC161011</strain>
    </source>
</reference>
<feature type="region of interest" description="Disordered" evidence="2">
    <location>
        <begin position="551"/>
        <end position="579"/>
    </location>
</feature>
<gene>
    <name evidence="4" type="ORF">MVEN_00520200</name>
</gene>
<feature type="domain" description="BAG" evidence="3">
    <location>
        <begin position="618"/>
        <end position="669"/>
    </location>
</feature>
<dbReference type="EMBL" id="JACAZI010000004">
    <property type="protein sequence ID" value="KAF7361760.1"/>
    <property type="molecule type" value="Genomic_DNA"/>
</dbReference>
<dbReference type="GO" id="GO:0016020">
    <property type="term" value="C:membrane"/>
    <property type="evidence" value="ECO:0007669"/>
    <property type="project" value="TreeGrafter"/>
</dbReference>
<dbReference type="GO" id="GO:0050821">
    <property type="term" value="P:protein stabilization"/>
    <property type="evidence" value="ECO:0007669"/>
    <property type="project" value="TreeGrafter"/>
</dbReference>
<dbReference type="GO" id="GO:0051087">
    <property type="term" value="F:protein-folding chaperone binding"/>
    <property type="evidence" value="ECO:0007669"/>
    <property type="project" value="InterPro"/>
</dbReference>
<evidence type="ECO:0000256" key="2">
    <source>
        <dbReference type="SAM" id="MobiDB-lite"/>
    </source>
</evidence>
<feature type="domain" description="BAG" evidence="3">
    <location>
        <begin position="506"/>
        <end position="558"/>
    </location>
</feature>
<evidence type="ECO:0000313" key="5">
    <source>
        <dbReference type="Proteomes" id="UP000620124"/>
    </source>
</evidence>
<sequence>MTQNTVPIATSIPHHLATEVLDKSAGNWPLWEKRILSVLTIVGLEGYVVGGVPCPDSTADPVGATNWHTNDRAVVSFLTLKSSRPEQEYIAPHAAAGAKAVWDALVTRHFDATLQIRLLREAFSVRYGAEPPAVTSARIDALATRILALGPINKATLVSAAMVNAVQGDLENFTTERRRATSRPLRQDADLAGSAEQAAISAIATERSILEDVLSPAVSAFLQSTQGSNEAEWTRLMELLFQVLGRLDAITIVPGWDRAISAKRHAVAEVQKLQSNLESSDPPVAATVDDGNIQALRVSEAERTALASIAAEMSKVRDELAPAVSNYLQQEPDDTQRHSLIQLLVQILVRLDNTAMQPEWEGRIERRRAVEEVLRLLTTLEWLPASESSAGPDQSIGEAEQEMLALIASELSNVQKQSDEKERRDLAKALFETVQRLDSTRINLDWEHARNQRRNVVRAVEKLQTQLEALPSSSEEQDAIDSIEAERSKSQFLLFPAVTAYLGNPNERERMRLSELLFQALERLDAVTLQSGWDKARVRRKDAVNEVQRLQDNLTPKVSSPSYSTSSAQNASPAQGPSALPIQALGEEEVRNLLMGERSKIQYLLSPAVQFYLTKPSEKERARLSELLLQALERLDGIAIEREWEACRQDRRNAVIEVQKLQDMLDGVAPRS</sequence>
<dbReference type="Pfam" id="PF02179">
    <property type="entry name" value="BAG"/>
    <property type="match status" value="5"/>
</dbReference>
<feature type="compositionally biased region" description="Low complexity" evidence="2">
    <location>
        <begin position="559"/>
        <end position="573"/>
    </location>
</feature>
<dbReference type="Gene3D" id="1.20.58.120">
    <property type="entry name" value="BAG domain"/>
    <property type="match status" value="5"/>
</dbReference>
<evidence type="ECO:0000256" key="1">
    <source>
        <dbReference type="ARBA" id="ARBA00023186"/>
    </source>
</evidence>
<proteinExistence type="predicted"/>
<dbReference type="AlphaFoldDB" id="A0A8H6YPU3"/>
<organism evidence="4 5">
    <name type="scientific">Mycena venus</name>
    <dbReference type="NCBI Taxonomy" id="2733690"/>
    <lineage>
        <taxon>Eukaryota</taxon>
        <taxon>Fungi</taxon>
        <taxon>Dikarya</taxon>
        <taxon>Basidiomycota</taxon>
        <taxon>Agaricomycotina</taxon>
        <taxon>Agaricomycetes</taxon>
        <taxon>Agaricomycetidae</taxon>
        <taxon>Agaricales</taxon>
        <taxon>Marasmiineae</taxon>
        <taxon>Mycenaceae</taxon>
        <taxon>Mycena</taxon>
    </lineage>
</organism>
<evidence type="ECO:0000313" key="4">
    <source>
        <dbReference type="EMBL" id="KAF7361760.1"/>
    </source>
</evidence>
<dbReference type="Proteomes" id="UP000620124">
    <property type="component" value="Unassembled WGS sequence"/>
</dbReference>
<dbReference type="GO" id="GO:0005829">
    <property type="term" value="C:cytosol"/>
    <property type="evidence" value="ECO:0007669"/>
    <property type="project" value="TreeGrafter"/>
</dbReference>
<keyword evidence="1" id="KW-0143">Chaperone</keyword>
<comment type="caution">
    <text evidence="4">The sequence shown here is derived from an EMBL/GenBank/DDBJ whole genome shotgun (WGS) entry which is preliminary data.</text>
</comment>
<dbReference type="SMART" id="SM00264">
    <property type="entry name" value="BAG"/>
    <property type="match status" value="4"/>
</dbReference>
<dbReference type="InterPro" id="IPR003103">
    <property type="entry name" value="BAG_domain"/>
</dbReference>
<dbReference type="PANTHER" id="PTHR12329:SF16">
    <property type="entry name" value="BAG FAMILY MOLECULAR CHAPERONE REGULATOR 1"/>
    <property type="match status" value="1"/>
</dbReference>
<protein>
    <submittedName>
        <fullName evidence="4">BAG domain-containing protein</fullName>
    </submittedName>
</protein>
<dbReference type="GO" id="GO:0005634">
    <property type="term" value="C:nucleus"/>
    <property type="evidence" value="ECO:0007669"/>
    <property type="project" value="TreeGrafter"/>
</dbReference>
<accession>A0A8H6YPU3</accession>
<dbReference type="SUPFAM" id="SSF63491">
    <property type="entry name" value="BAG domain"/>
    <property type="match status" value="4"/>
</dbReference>
<dbReference type="OrthoDB" id="417450at2759"/>
<dbReference type="InterPro" id="IPR039773">
    <property type="entry name" value="BAG_chaperone_regulator"/>
</dbReference>
<dbReference type="GO" id="GO:0000774">
    <property type="term" value="F:adenyl-nucleotide exchange factor activity"/>
    <property type="evidence" value="ECO:0007669"/>
    <property type="project" value="TreeGrafter"/>
</dbReference>
<dbReference type="PANTHER" id="PTHR12329">
    <property type="entry name" value="BCL2-ASSOCIATED ATHANOGENE"/>
    <property type="match status" value="1"/>
</dbReference>
<name>A0A8H6YPU3_9AGAR</name>
<dbReference type="InterPro" id="IPR036533">
    <property type="entry name" value="BAG_dom_sf"/>
</dbReference>
<evidence type="ECO:0000259" key="3">
    <source>
        <dbReference type="PROSITE" id="PS51035"/>
    </source>
</evidence>
<dbReference type="PROSITE" id="PS51035">
    <property type="entry name" value="BAG"/>
    <property type="match status" value="2"/>
</dbReference>
<keyword evidence="5" id="KW-1185">Reference proteome</keyword>